<proteinExistence type="predicted"/>
<dbReference type="EMBL" id="CACVBM020001274">
    <property type="protein sequence ID" value="CAA7043197.1"/>
    <property type="molecule type" value="Genomic_DNA"/>
</dbReference>
<name>A0A6D2JTP0_9BRAS</name>
<evidence type="ECO:0000313" key="2">
    <source>
        <dbReference type="EMBL" id="CAA7043197.1"/>
    </source>
</evidence>
<dbReference type="SMART" id="SM00256">
    <property type="entry name" value="FBOX"/>
    <property type="match status" value="1"/>
</dbReference>
<dbReference type="Proteomes" id="UP000467841">
    <property type="component" value="Unassembled WGS sequence"/>
</dbReference>
<organism evidence="2 3">
    <name type="scientific">Microthlaspi erraticum</name>
    <dbReference type="NCBI Taxonomy" id="1685480"/>
    <lineage>
        <taxon>Eukaryota</taxon>
        <taxon>Viridiplantae</taxon>
        <taxon>Streptophyta</taxon>
        <taxon>Embryophyta</taxon>
        <taxon>Tracheophyta</taxon>
        <taxon>Spermatophyta</taxon>
        <taxon>Magnoliopsida</taxon>
        <taxon>eudicotyledons</taxon>
        <taxon>Gunneridae</taxon>
        <taxon>Pentapetalae</taxon>
        <taxon>rosids</taxon>
        <taxon>malvids</taxon>
        <taxon>Brassicales</taxon>
        <taxon>Brassicaceae</taxon>
        <taxon>Coluteocarpeae</taxon>
        <taxon>Microthlaspi</taxon>
    </lineage>
</organism>
<dbReference type="Pfam" id="PF00646">
    <property type="entry name" value="F-box"/>
    <property type="match status" value="1"/>
</dbReference>
<sequence length="384" mass="44812">MEKFEHLSITSTRPKWVRKYPEPIPVIILMNIFSRLEGKSIARFSCVSKLWRNILRRPDFTELFLTKSSTRPRLFFTLATIDDKFLFYSSPQPQNLNEDCTLVATRYHKSFPEYFRSGDCSTACGLAFLHSPYKTKMHVVCNPITGEFLALPKLTLSRVKAKSKQAYKEKTRAIFLGYDPISKQFKVLSMASSRCKRANTHQVLTMEPGKRLWRRVECKFHFKVTFRIHREICINGVLYFGAEVGEYCVIVCFDVRSEKLGLINMSKDMIGTDTSYEDWRFTLFNYKGKLGVRQKTYWDRELVLWVLEDAASHQWSKQTYALPPISGSRKWNCNSCSHSKEWFVGMTGTGEIVFSAHINEPELFRVHFYNLERKTFTKSRYSGA</sequence>
<dbReference type="OrthoDB" id="1076913at2759"/>
<keyword evidence="3" id="KW-1185">Reference proteome</keyword>
<dbReference type="SUPFAM" id="SSF81383">
    <property type="entry name" value="F-box domain"/>
    <property type="match status" value="1"/>
</dbReference>
<dbReference type="InterPro" id="IPR013187">
    <property type="entry name" value="F-box-assoc_dom_typ3"/>
</dbReference>
<dbReference type="AlphaFoldDB" id="A0A6D2JTP0"/>
<dbReference type="Pfam" id="PF08268">
    <property type="entry name" value="FBA_3"/>
    <property type="match status" value="1"/>
</dbReference>
<dbReference type="PANTHER" id="PTHR31111">
    <property type="entry name" value="BNAA05G37150D PROTEIN-RELATED"/>
    <property type="match status" value="1"/>
</dbReference>
<dbReference type="InterPro" id="IPR017451">
    <property type="entry name" value="F-box-assoc_interact_dom"/>
</dbReference>
<gene>
    <name evidence="2" type="ORF">MERR_LOCUS30432</name>
</gene>
<accession>A0A6D2JTP0</accession>
<feature type="domain" description="F-box" evidence="1">
    <location>
        <begin position="24"/>
        <end position="64"/>
    </location>
</feature>
<reference evidence="2" key="1">
    <citation type="submission" date="2020-01" db="EMBL/GenBank/DDBJ databases">
        <authorList>
            <person name="Mishra B."/>
        </authorList>
    </citation>
    <scope>NUCLEOTIDE SEQUENCE [LARGE SCALE GENOMIC DNA]</scope>
</reference>
<protein>
    <recommendedName>
        <fullName evidence="1">F-box domain-containing protein</fullName>
    </recommendedName>
</protein>
<dbReference type="InterPro" id="IPR001810">
    <property type="entry name" value="F-box_dom"/>
</dbReference>
<dbReference type="Gene3D" id="1.20.1280.50">
    <property type="match status" value="1"/>
</dbReference>
<dbReference type="InterPro" id="IPR036047">
    <property type="entry name" value="F-box-like_dom_sf"/>
</dbReference>
<evidence type="ECO:0000313" key="3">
    <source>
        <dbReference type="Proteomes" id="UP000467841"/>
    </source>
</evidence>
<dbReference type="NCBIfam" id="TIGR01640">
    <property type="entry name" value="F_box_assoc_1"/>
    <property type="match status" value="1"/>
</dbReference>
<evidence type="ECO:0000259" key="1">
    <source>
        <dbReference type="SMART" id="SM00256"/>
    </source>
</evidence>
<comment type="caution">
    <text evidence="2">The sequence shown here is derived from an EMBL/GenBank/DDBJ whole genome shotgun (WGS) entry which is preliminary data.</text>
</comment>
<dbReference type="PANTHER" id="PTHR31111:SF65">
    <property type="entry name" value="F-BOX DOMAIN-CONTAINING PROTEIN"/>
    <property type="match status" value="1"/>
</dbReference>